<dbReference type="Proteomes" id="UP000250266">
    <property type="component" value="Unassembled WGS sequence"/>
</dbReference>
<dbReference type="OrthoDB" id="4521223at2759"/>
<dbReference type="EMBL" id="KV744829">
    <property type="protein sequence ID" value="OCK84848.1"/>
    <property type="molecule type" value="Genomic_DNA"/>
</dbReference>
<dbReference type="InterPro" id="IPR007568">
    <property type="entry name" value="RTA1"/>
</dbReference>
<keyword evidence="4 5" id="KW-0472">Membrane</keyword>
<feature type="transmembrane region" description="Helical" evidence="5">
    <location>
        <begin position="247"/>
        <end position="267"/>
    </location>
</feature>
<feature type="non-terminal residue" evidence="6">
    <location>
        <position position="1"/>
    </location>
</feature>
<organism evidence="6 7">
    <name type="scientific">Lepidopterella palustris CBS 459.81</name>
    <dbReference type="NCBI Taxonomy" id="1314670"/>
    <lineage>
        <taxon>Eukaryota</taxon>
        <taxon>Fungi</taxon>
        <taxon>Dikarya</taxon>
        <taxon>Ascomycota</taxon>
        <taxon>Pezizomycotina</taxon>
        <taxon>Dothideomycetes</taxon>
        <taxon>Pleosporomycetidae</taxon>
        <taxon>Mytilinidiales</taxon>
        <taxon>Argynnaceae</taxon>
        <taxon>Lepidopterella</taxon>
    </lineage>
</organism>
<feature type="transmembrane region" description="Helical" evidence="5">
    <location>
        <begin position="28"/>
        <end position="50"/>
    </location>
</feature>
<evidence type="ECO:0000313" key="7">
    <source>
        <dbReference type="Proteomes" id="UP000250266"/>
    </source>
</evidence>
<keyword evidence="3 5" id="KW-1133">Transmembrane helix</keyword>
<protein>
    <submittedName>
        <fullName evidence="6">RTA1-domain-containing protein</fullName>
    </submittedName>
</protein>
<evidence type="ECO:0000256" key="2">
    <source>
        <dbReference type="ARBA" id="ARBA00022692"/>
    </source>
</evidence>
<reference evidence="6 7" key="1">
    <citation type="journal article" date="2016" name="Nat. Commun.">
        <title>Ectomycorrhizal ecology is imprinted in the genome of the dominant symbiotic fungus Cenococcum geophilum.</title>
        <authorList>
            <consortium name="DOE Joint Genome Institute"/>
            <person name="Peter M."/>
            <person name="Kohler A."/>
            <person name="Ohm R.A."/>
            <person name="Kuo A."/>
            <person name="Krutzmann J."/>
            <person name="Morin E."/>
            <person name="Arend M."/>
            <person name="Barry K.W."/>
            <person name="Binder M."/>
            <person name="Choi C."/>
            <person name="Clum A."/>
            <person name="Copeland A."/>
            <person name="Grisel N."/>
            <person name="Haridas S."/>
            <person name="Kipfer T."/>
            <person name="LaButti K."/>
            <person name="Lindquist E."/>
            <person name="Lipzen A."/>
            <person name="Maire R."/>
            <person name="Meier B."/>
            <person name="Mihaltcheva S."/>
            <person name="Molinier V."/>
            <person name="Murat C."/>
            <person name="Poggeler S."/>
            <person name="Quandt C.A."/>
            <person name="Sperisen C."/>
            <person name="Tritt A."/>
            <person name="Tisserant E."/>
            <person name="Crous P.W."/>
            <person name="Henrissat B."/>
            <person name="Nehls U."/>
            <person name="Egli S."/>
            <person name="Spatafora J.W."/>
            <person name="Grigoriev I.V."/>
            <person name="Martin F.M."/>
        </authorList>
    </citation>
    <scope>NUCLEOTIDE SEQUENCE [LARGE SCALE GENOMIC DNA]</scope>
    <source>
        <strain evidence="6 7">CBS 459.81</strain>
    </source>
</reference>
<feature type="transmembrane region" description="Helical" evidence="5">
    <location>
        <begin position="135"/>
        <end position="159"/>
    </location>
</feature>
<comment type="subcellular location">
    <subcellularLocation>
        <location evidence="1">Membrane</location>
        <topology evidence="1">Multi-pass membrane protein</topology>
    </subcellularLocation>
</comment>
<evidence type="ECO:0000256" key="5">
    <source>
        <dbReference type="SAM" id="Phobius"/>
    </source>
</evidence>
<dbReference type="Pfam" id="PF04479">
    <property type="entry name" value="RTA1"/>
    <property type="match status" value="1"/>
</dbReference>
<evidence type="ECO:0000256" key="3">
    <source>
        <dbReference type="ARBA" id="ARBA00022989"/>
    </source>
</evidence>
<dbReference type="GO" id="GO:0016020">
    <property type="term" value="C:membrane"/>
    <property type="evidence" value="ECO:0007669"/>
    <property type="project" value="UniProtKB-SubCell"/>
</dbReference>
<accession>A0A8E2EJC6</accession>
<feature type="transmembrane region" description="Helical" evidence="5">
    <location>
        <begin position="179"/>
        <end position="198"/>
    </location>
</feature>
<feature type="transmembrane region" description="Helical" evidence="5">
    <location>
        <begin position="62"/>
        <end position="80"/>
    </location>
</feature>
<evidence type="ECO:0000313" key="6">
    <source>
        <dbReference type="EMBL" id="OCK84848.1"/>
    </source>
</evidence>
<keyword evidence="7" id="KW-1185">Reference proteome</keyword>
<evidence type="ECO:0000256" key="4">
    <source>
        <dbReference type="ARBA" id="ARBA00023136"/>
    </source>
</evidence>
<keyword evidence="2 5" id="KW-0812">Transmembrane</keyword>
<feature type="transmembrane region" description="Helical" evidence="5">
    <location>
        <begin position="100"/>
        <end position="123"/>
    </location>
</feature>
<dbReference type="AlphaFoldDB" id="A0A8E2EJC6"/>
<name>A0A8E2EJC6_9PEZI</name>
<gene>
    <name evidence="6" type="ORF">K432DRAFT_319506</name>
</gene>
<sequence length="271" mass="30114">MASHPPVQGYVDPNFSNPNGPDDAPVVIYGYTPSLALGILGAVLFGISGIIHGWPLFKYRTWYFSTVLIGIIMEVVGYLFRILSNRIDPYRVTYFVVQYFFIVVAPVFFSAAIYTVLSVLIKFVGRLYAPVAPRLILIVFITCDVVATIVQIIGAAAIGRAESDRKDPTTANNVLLAGLAFQVFSFLVFLIFLSWFLWRAWKALFKGISKAFIASFVTATLLIYLRTCYRLAQTAEGLGGTLSSHEIYFGCLEFLPVVIAIYLLAVWHPGR</sequence>
<feature type="transmembrane region" description="Helical" evidence="5">
    <location>
        <begin position="210"/>
        <end position="227"/>
    </location>
</feature>
<evidence type="ECO:0000256" key="1">
    <source>
        <dbReference type="ARBA" id="ARBA00004141"/>
    </source>
</evidence>
<proteinExistence type="predicted"/>
<dbReference type="PANTHER" id="PTHR31465">
    <property type="entry name" value="PROTEIN RTA1-RELATED"/>
    <property type="match status" value="1"/>
</dbReference>
<dbReference type="PANTHER" id="PTHR31465:SF1">
    <property type="entry name" value="PROTEIN RTA1-RELATED"/>
    <property type="match status" value="1"/>
</dbReference>